<feature type="transmembrane region" description="Helical" evidence="1">
    <location>
        <begin position="186"/>
        <end position="209"/>
    </location>
</feature>
<dbReference type="Pfam" id="PF12263">
    <property type="entry name" value="DUF3611"/>
    <property type="match status" value="1"/>
</dbReference>
<dbReference type="PANTHER" id="PTHR34548:SF2">
    <property type="entry name" value="PROTEIN TIC 21, CHLOROPLASTIC"/>
    <property type="match status" value="1"/>
</dbReference>
<keyword evidence="1" id="KW-1133">Transmembrane helix</keyword>
<proteinExistence type="predicted"/>
<evidence type="ECO:0000313" key="2">
    <source>
        <dbReference type="EMBL" id="PSC68634.1"/>
    </source>
</evidence>
<gene>
    <name evidence="2" type="ORF">C2E20_7848</name>
</gene>
<organism evidence="2 3">
    <name type="scientific">Micractinium conductrix</name>
    <dbReference type="NCBI Taxonomy" id="554055"/>
    <lineage>
        <taxon>Eukaryota</taxon>
        <taxon>Viridiplantae</taxon>
        <taxon>Chlorophyta</taxon>
        <taxon>core chlorophytes</taxon>
        <taxon>Trebouxiophyceae</taxon>
        <taxon>Chlorellales</taxon>
        <taxon>Chlorellaceae</taxon>
        <taxon>Chlorella clade</taxon>
        <taxon>Micractinium</taxon>
    </lineage>
</organism>
<feature type="transmembrane region" description="Helical" evidence="1">
    <location>
        <begin position="129"/>
        <end position="150"/>
    </location>
</feature>
<dbReference type="STRING" id="554055.A0A2P6V3I4"/>
<dbReference type="PANTHER" id="PTHR34548">
    <property type="entry name" value="PROTEIN TIC 21, CHLOROPLASTIC"/>
    <property type="match status" value="1"/>
</dbReference>
<dbReference type="Proteomes" id="UP000239649">
    <property type="component" value="Unassembled WGS sequence"/>
</dbReference>
<protein>
    <submittedName>
        <fullName evidence="2">TIC chloroplastic-like</fullName>
    </submittedName>
</protein>
<evidence type="ECO:0000256" key="1">
    <source>
        <dbReference type="SAM" id="Phobius"/>
    </source>
</evidence>
<comment type="caution">
    <text evidence="2">The sequence shown here is derived from an EMBL/GenBank/DDBJ whole genome shotgun (WGS) entry which is preliminary data.</text>
</comment>
<keyword evidence="3" id="KW-1185">Reference proteome</keyword>
<dbReference type="AlphaFoldDB" id="A0A2P6V3I4"/>
<accession>A0A2P6V3I4</accession>
<evidence type="ECO:0000313" key="3">
    <source>
        <dbReference type="Proteomes" id="UP000239649"/>
    </source>
</evidence>
<keyword evidence="1" id="KW-0472">Membrane</keyword>
<dbReference type="OrthoDB" id="5900at2759"/>
<keyword evidence="1" id="KW-0812">Transmembrane</keyword>
<feature type="transmembrane region" description="Helical" evidence="1">
    <location>
        <begin position="94"/>
        <end position="117"/>
    </location>
</feature>
<dbReference type="InterPro" id="IPR022051">
    <property type="entry name" value="DUF3611"/>
</dbReference>
<sequence>MSARPAAARLGARLQPGPACSVCVRLAARSSLLQSLRAAPGGLAGGQVARRQQQRVAAPPPAAAAAAQPPPQPADVSEVARQNLKKAAVACRRYGWISFWVQLVLNTVAAVVLLFSLAFTSQNGPGVSLYLTLFGIVLGFLSMFWSFGYVRLSRKLRAFLDAPAAALDAAPKVRRSDVIAMLEKGAVINVLGAGATMLGLSATIGVLLAKTLTSATVNPFLATSSSNWNPVLAFDVFNVQATTNALLSHLFSLVCSLWLLRVIANRPSAGHMLAGGSTNQIIAASAGAPRPAAV</sequence>
<dbReference type="EMBL" id="LHPF02000035">
    <property type="protein sequence ID" value="PSC68634.1"/>
    <property type="molecule type" value="Genomic_DNA"/>
</dbReference>
<name>A0A2P6V3I4_9CHLO</name>
<reference evidence="2 3" key="1">
    <citation type="journal article" date="2018" name="Plant J.">
        <title>Genome sequences of Chlorella sorokiniana UTEX 1602 and Micractinium conductrix SAG 241.80: implications to maltose excretion by a green alga.</title>
        <authorList>
            <person name="Arriola M.B."/>
            <person name="Velmurugan N."/>
            <person name="Zhang Y."/>
            <person name="Plunkett M.H."/>
            <person name="Hondzo H."/>
            <person name="Barney B.M."/>
        </authorList>
    </citation>
    <scope>NUCLEOTIDE SEQUENCE [LARGE SCALE GENOMIC DNA]</scope>
    <source>
        <strain evidence="2 3">SAG 241.80</strain>
    </source>
</reference>
<feature type="transmembrane region" description="Helical" evidence="1">
    <location>
        <begin position="246"/>
        <end position="264"/>
    </location>
</feature>